<evidence type="ECO:0000256" key="2">
    <source>
        <dbReference type="ARBA" id="ARBA00022692"/>
    </source>
</evidence>
<feature type="transmembrane region" description="Helical" evidence="5">
    <location>
        <begin position="69"/>
        <end position="87"/>
    </location>
</feature>
<feature type="transmembrane region" description="Helical" evidence="5">
    <location>
        <begin position="247"/>
        <end position="266"/>
    </location>
</feature>
<dbReference type="EMBL" id="PPUT01000031">
    <property type="protein sequence ID" value="RDC42264.1"/>
    <property type="molecule type" value="Genomic_DNA"/>
</dbReference>
<comment type="caution">
    <text evidence="6">The sequence shown here is derived from an EMBL/GenBank/DDBJ whole genome shotgun (WGS) entry which is preliminary data.</text>
</comment>
<dbReference type="Pfam" id="PF02361">
    <property type="entry name" value="CbiQ"/>
    <property type="match status" value="1"/>
</dbReference>
<protein>
    <submittedName>
        <fullName evidence="6">Energy-coupling factor transporter transmembrane protein EcfT</fullName>
    </submittedName>
</protein>
<keyword evidence="2 5" id="KW-0812">Transmembrane</keyword>
<dbReference type="PANTHER" id="PTHR33514">
    <property type="entry name" value="PROTEIN ABCI12, CHLOROPLASTIC"/>
    <property type="match status" value="1"/>
</dbReference>
<accession>A0A369NXU5</accession>
<name>A0A369NXU5_9ACTN</name>
<dbReference type="Proteomes" id="UP000253805">
    <property type="component" value="Unassembled WGS sequence"/>
</dbReference>
<sequence>MPDRAIIGQYWPEDSLVHAMDPRVKFILSFVLMAAVFCAATPLSLAVAALFVVGFYAASRIPLLQAIRAIGPLLVLVVLTALLNVLFVQGGHVYFEFGIICVSEKGIQSAIFIGCRLLLLLMGMSLLTLTTTTLDITAAFERLMAPLARIGVPAHELGMILGIALRFLPQFMTELGIIYRAQKSRGAHFNANPFRGGIQSLTALLIPLFTSAFRHAETLSAAMEARCYHGGVGTTRLEPLRLTWRDAVGTGALLLMIAAVIATNYIPLSF</sequence>
<evidence type="ECO:0000256" key="4">
    <source>
        <dbReference type="ARBA" id="ARBA00023136"/>
    </source>
</evidence>
<dbReference type="GO" id="GO:0005886">
    <property type="term" value="C:plasma membrane"/>
    <property type="evidence" value="ECO:0007669"/>
    <property type="project" value="UniProtKB-ARBA"/>
</dbReference>
<dbReference type="PANTHER" id="PTHR33514:SF13">
    <property type="entry name" value="PROTEIN ABCI12, CHLOROPLASTIC"/>
    <property type="match status" value="1"/>
</dbReference>
<dbReference type="AlphaFoldDB" id="A0A369NXU5"/>
<comment type="subcellular location">
    <subcellularLocation>
        <location evidence="1">Membrane</location>
        <topology evidence="1">Multi-pass membrane protein</topology>
    </subcellularLocation>
</comment>
<evidence type="ECO:0000256" key="3">
    <source>
        <dbReference type="ARBA" id="ARBA00022989"/>
    </source>
</evidence>
<feature type="transmembrane region" description="Helical" evidence="5">
    <location>
        <begin position="107"/>
        <end position="129"/>
    </location>
</feature>
<feature type="transmembrane region" description="Helical" evidence="5">
    <location>
        <begin position="26"/>
        <end position="57"/>
    </location>
</feature>
<keyword evidence="3 5" id="KW-1133">Transmembrane helix</keyword>
<gene>
    <name evidence="6" type="ORF">C1850_10030</name>
</gene>
<keyword evidence="4 5" id="KW-0472">Membrane</keyword>
<dbReference type="RefSeq" id="WP_114549591.1">
    <property type="nucleotide sequence ID" value="NZ_PPUT01000031.1"/>
</dbReference>
<feature type="transmembrane region" description="Helical" evidence="5">
    <location>
        <begin position="150"/>
        <end position="168"/>
    </location>
</feature>
<evidence type="ECO:0000313" key="7">
    <source>
        <dbReference type="Proteomes" id="UP000253805"/>
    </source>
</evidence>
<dbReference type="InterPro" id="IPR003339">
    <property type="entry name" value="ABC/ECF_trnsptr_transmembrane"/>
</dbReference>
<dbReference type="CDD" id="cd16914">
    <property type="entry name" value="EcfT"/>
    <property type="match status" value="1"/>
</dbReference>
<reference evidence="6 7" key="1">
    <citation type="journal article" date="2018" name="Elife">
        <title>Discovery and characterization of a prevalent human gut bacterial enzyme sufficient for the inactivation of a family of plant toxins.</title>
        <authorList>
            <person name="Koppel N."/>
            <person name="Bisanz J.E."/>
            <person name="Pandelia M.E."/>
            <person name="Turnbaugh P.J."/>
            <person name="Balskus E.P."/>
        </authorList>
    </citation>
    <scope>NUCLEOTIDE SEQUENCE [LARGE SCALE GENOMIC DNA]</scope>
    <source>
        <strain evidence="6 7">OB21 GAM 11</strain>
    </source>
</reference>
<evidence type="ECO:0000256" key="1">
    <source>
        <dbReference type="ARBA" id="ARBA00004141"/>
    </source>
</evidence>
<proteinExistence type="predicted"/>
<organism evidence="6 7">
    <name type="scientific">Adlercreutzia equolifaciens subsp. celatus</name>
    <dbReference type="NCBI Taxonomy" id="394340"/>
    <lineage>
        <taxon>Bacteria</taxon>
        <taxon>Bacillati</taxon>
        <taxon>Actinomycetota</taxon>
        <taxon>Coriobacteriia</taxon>
        <taxon>Eggerthellales</taxon>
        <taxon>Eggerthellaceae</taxon>
        <taxon>Adlercreutzia</taxon>
    </lineage>
</organism>
<evidence type="ECO:0000313" key="6">
    <source>
        <dbReference type="EMBL" id="RDC42264.1"/>
    </source>
</evidence>
<evidence type="ECO:0000256" key="5">
    <source>
        <dbReference type="SAM" id="Phobius"/>
    </source>
</evidence>